<dbReference type="InterPro" id="IPR036388">
    <property type="entry name" value="WH-like_DNA-bd_sf"/>
</dbReference>
<dbReference type="GO" id="GO:0016987">
    <property type="term" value="F:sigma factor activity"/>
    <property type="evidence" value="ECO:0007669"/>
    <property type="project" value="UniProtKB-KW"/>
</dbReference>
<dbReference type="InterPro" id="IPR014284">
    <property type="entry name" value="RNA_pol_sigma-70_dom"/>
</dbReference>
<evidence type="ECO:0000259" key="5">
    <source>
        <dbReference type="PROSITE" id="PS00715"/>
    </source>
</evidence>
<reference evidence="6 7" key="1">
    <citation type="submission" date="2019-08" db="EMBL/GenBank/DDBJ databases">
        <title>Isolation and enrichment of carboxydotrophic bacteria from anaerobic sludge for the production of bio-based chemicals from syngas.</title>
        <authorList>
            <person name="Antares A.L."/>
            <person name="Moreira J."/>
            <person name="Diender M."/>
            <person name="Parshina S.N."/>
            <person name="Stams A.J.M."/>
            <person name="Alves M."/>
            <person name="Alves J.I."/>
            <person name="Sousa D.Z."/>
        </authorList>
    </citation>
    <scope>NUCLEOTIDE SEQUENCE [LARGE SCALE GENOMIC DNA]</scope>
    <source>
        <strain evidence="6 7">JM</strain>
    </source>
</reference>
<dbReference type="PRINTS" id="PR00046">
    <property type="entry name" value="SIGMA70FCT"/>
</dbReference>
<dbReference type="SUPFAM" id="SSF88946">
    <property type="entry name" value="Sigma2 domain of RNA polymerase sigma factors"/>
    <property type="match status" value="1"/>
</dbReference>
<evidence type="ECO:0000256" key="2">
    <source>
        <dbReference type="ARBA" id="ARBA00023082"/>
    </source>
</evidence>
<organism evidence="6 7">
    <name type="scientific">Acetobacterium wieringae</name>
    <dbReference type="NCBI Taxonomy" id="52694"/>
    <lineage>
        <taxon>Bacteria</taxon>
        <taxon>Bacillati</taxon>
        <taxon>Bacillota</taxon>
        <taxon>Clostridia</taxon>
        <taxon>Eubacteriales</taxon>
        <taxon>Eubacteriaceae</taxon>
        <taxon>Acetobacterium</taxon>
    </lineage>
</organism>
<dbReference type="InterPro" id="IPR013325">
    <property type="entry name" value="RNA_pol_sigma_r2"/>
</dbReference>
<dbReference type="InterPro" id="IPR007627">
    <property type="entry name" value="RNA_pol_sigma70_r2"/>
</dbReference>
<evidence type="ECO:0000313" key="6">
    <source>
        <dbReference type="EMBL" id="TYC85573.1"/>
    </source>
</evidence>
<gene>
    <name evidence="6" type="ORF">FXB42_09375</name>
</gene>
<dbReference type="InterPro" id="IPR007630">
    <property type="entry name" value="RNA_pol_sigma70_r4"/>
</dbReference>
<dbReference type="EMBL" id="VSLA01000014">
    <property type="protein sequence ID" value="TYC85573.1"/>
    <property type="molecule type" value="Genomic_DNA"/>
</dbReference>
<dbReference type="Pfam" id="PF04542">
    <property type="entry name" value="Sigma70_r2"/>
    <property type="match status" value="1"/>
</dbReference>
<dbReference type="GO" id="GO:0003677">
    <property type="term" value="F:DNA binding"/>
    <property type="evidence" value="ECO:0007669"/>
    <property type="project" value="UniProtKB-KW"/>
</dbReference>
<dbReference type="InterPro" id="IPR050239">
    <property type="entry name" value="Sigma-70_RNA_pol_init_factors"/>
</dbReference>
<comment type="caution">
    <text evidence="6">The sequence shown here is derived from an EMBL/GenBank/DDBJ whole genome shotgun (WGS) entry which is preliminary data.</text>
</comment>
<dbReference type="PANTHER" id="PTHR30603:SF47">
    <property type="entry name" value="RNA POLYMERASE SIGMA FACTOR SIGD, CHLOROPLASTIC"/>
    <property type="match status" value="1"/>
</dbReference>
<evidence type="ECO:0000256" key="4">
    <source>
        <dbReference type="ARBA" id="ARBA00023163"/>
    </source>
</evidence>
<dbReference type="Proteomes" id="UP000322619">
    <property type="component" value="Unassembled WGS sequence"/>
</dbReference>
<dbReference type="InterPro" id="IPR000943">
    <property type="entry name" value="RNA_pol_sigma70"/>
</dbReference>
<dbReference type="SUPFAM" id="SSF88659">
    <property type="entry name" value="Sigma3 and sigma4 domains of RNA polymerase sigma factors"/>
    <property type="match status" value="1"/>
</dbReference>
<dbReference type="Gene3D" id="1.10.10.10">
    <property type="entry name" value="Winged helix-like DNA-binding domain superfamily/Winged helix DNA-binding domain"/>
    <property type="match status" value="1"/>
</dbReference>
<keyword evidence="1" id="KW-0805">Transcription regulation</keyword>
<dbReference type="Gene3D" id="1.20.120.1810">
    <property type="match status" value="1"/>
</dbReference>
<evidence type="ECO:0000313" key="7">
    <source>
        <dbReference type="Proteomes" id="UP000322619"/>
    </source>
</evidence>
<dbReference type="NCBIfam" id="TIGR02937">
    <property type="entry name" value="sigma70-ECF"/>
    <property type="match status" value="1"/>
</dbReference>
<keyword evidence="2" id="KW-0731">Sigma factor</keyword>
<accession>A0A5D0WNE5</accession>
<dbReference type="PANTHER" id="PTHR30603">
    <property type="entry name" value="RNA POLYMERASE SIGMA FACTOR RPO"/>
    <property type="match status" value="1"/>
</dbReference>
<dbReference type="RefSeq" id="WP_148637602.1">
    <property type="nucleotide sequence ID" value="NZ_VSLA01000014.1"/>
</dbReference>
<keyword evidence="4" id="KW-0804">Transcription</keyword>
<dbReference type="Pfam" id="PF04545">
    <property type="entry name" value="Sigma70_r4"/>
    <property type="match status" value="1"/>
</dbReference>
<proteinExistence type="predicted"/>
<dbReference type="PROSITE" id="PS00715">
    <property type="entry name" value="SIGMA70_1"/>
    <property type="match status" value="1"/>
</dbReference>
<name>A0A5D0WNE5_9FIRM</name>
<protein>
    <submittedName>
        <fullName evidence="6">Sigma-70 family RNA polymerase sigma factor</fullName>
    </submittedName>
</protein>
<dbReference type="AlphaFoldDB" id="A0A5D0WNE5"/>
<sequence length="267" mass="30785">MSNEELVMAYRNGDKSALDQIIENNQGLIYHFVNQYYNLTEISYLERDDLVQLGNIGLIEAAKGFDPDYDVKFSTYVSVAIKGHISRGLRFSSPWEKRSDRESDLCHVISAHELIPGADETTYIDLIEDPSALNAFHLANEEVDRLILREDLFRVLDRVFNPDDKEKNALILNHGLNGHEYTLKEISALYGVSPERARQWTAKGLRRIRASTSGKELMAKYRDEYVCNTLLPKLLKHGQRNPYLYAQKLEDLEELESIDYYFDMLGL</sequence>
<evidence type="ECO:0000256" key="3">
    <source>
        <dbReference type="ARBA" id="ARBA00023125"/>
    </source>
</evidence>
<dbReference type="InterPro" id="IPR013324">
    <property type="entry name" value="RNA_pol_sigma_r3/r4-like"/>
</dbReference>
<feature type="domain" description="RNA polymerase sigma-70" evidence="5">
    <location>
        <begin position="49"/>
        <end position="62"/>
    </location>
</feature>
<evidence type="ECO:0000256" key="1">
    <source>
        <dbReference type="ARBA" id="ARBA00023015"/>
    </source>
</evidence>
<keyword evidence="3" id="KW-0238">DNA-binding</keyword>
<dbReference type="GO" id="GO:0006352">
    <property type="term" value="P:DNA-templated transcription initiation"/>
    <property type="evidence" value="ECO:0007669"/>
    <property type="project" value="InterPro"/>
</dbReference>